<evidence type="ECO:0000313" key="3">
    <source>
        <dbReference type="EMBL" id="SUQ24363.1"/>
    </source>
</evidence>
<reference evidence="3 4" key="1">
    <citation type="submission" date="2017-08" db="EMBL/GenBank/DDBJ databases">
        <authorList>
            <person name="de Groot N.N."/>
        </authorList>
    </citation>
    <scope>NUCLEOTIDE SEQUENCE [LARGE SCALE GENOMIC DNA]</scope>
    <source>
        <strain evidence="3 4">HM2</strain>
    </source>
</reference>
<dbReference type="Pfam" id="PF04023">
    <property type="entry name" value="FeoA"/>
    <property type="match status" value="1"/>
</dbReference>
<dbReference type="GO" id="GO:0046914">
    <property type="term" value="F:transition metal ion binding"/>
    <property type="evidence" value="ECO:0007669"/>
    <property type="project" value="InterPro"/>
</dbReference>
<feature type="domain" description="Ferrous iron transporter FeoA-like" evidence="2">
    <location>
        <begin position="20"/>
        <end position="93"/>
    </location>
</feature>
<protein>
    <submittedName>
        <fullName evidence="3">Ferrous iron transport protein A</fullName>
    </submittedName>
</protein>
<sequence length="94" mass="10426">MGCNCGCGGKSQTKKWDLEPKFSDLKKGDKVEIVGYNEGDARYKSKLLSMGLVRGVTLEVLQIAPLGDPIEVSVLSYRLSLRRQEANVLKLKRV</sequence>
<dbReference type="EMBL" id="UHJL01000002">
    <property type="protein sequence ID" value="SUQ24363.1"/>
    <property type="molecule type" value="Genomic_DNA"/>
</dbReference>
<dbReference type="PANTHER" id="PTHR42954">
    <property type="entry name" value="FE(2+) TRANSPORT PROTEIN A"/>
    <property type="match status" value="1"/>
</dbReference>
<dbReference type="RefSeq" id="WP_015732083.1">
    <property type="nucleotide sequence ID" value="NZ_UHJL01000002.1"/>
</dbReference>
<dbReference type="Gene3D" id="2.30.30.90">
    <property type="match status" value="1"/>
</dbReference>
<evidence type="ECO:0000256" key="1">
    <source>
        <dbReference type="ARBA" id="ARBA00023004"/>
    </source>
</evidence>
<gene>
    <name evidence="3" type="ORF">SAMN05661053_1763</name>
</gene>
<keyword evidence="1" id="KW-0408">Iron</keyword>
<organism evidence="3 4">
    <name type="scientific">Fibrobacter succinogenes</name>
    <name type="common">Bacteroides succinogenes</name>
    <dbReference type="NCBI Taxonomy" id="833"/>
    <lineage>
        <taxon>Bacteria</taxon>
        <taxon>Pseudomonadati</taxon>
        <taxon>Fibrobacterota</taxon>
        <taxon>Fibrobacteria</taxon>
        <taxon>Fibrobacterales</taxon>
        <taxon>Fibrobacteraceae</taxon>
        <taxon>Fibrobacter</taxon>
    </lineage>
</organism>
<dbReference type="AlphaFoldDB" id="A0A380S5V0"/>
<accession>A0A380S5V0</accession>
<dbReference type="Proteomes" id="UP000255423">
    <property type="component" value="Unassembled WGS sequence"/>
</dbReference>
<dbReference type="InterPro" id="IPR008988">
    <property type="entry name" value="Transcriptional_repressor_C"/>
</dbReference>
<dbReference type="PANTHER" id="PTHR42954:SF2">
    <property type="entry name" value="FE(2+) TRANSPORT PROTEIN A"/>
    <property type="match status" value="1"/>
</dbReference>
<evidence type="ECO:0000313" key="4">
    <source>
        <dbReference type="Proteomes" id="UP000255423"/>
    </source>
</evidence>
<proteinExistence type="predicted"/>
<dbReference type="InterPro" id="IPR052713">
    <property type="entry name" value="FeoA"/>
</dbReference>
<dbReference type="InterPro" id="IPR007167">
    <property type="entry name" value="Fe-transptr_FeoA-like"/>
</dbReference>
<dbReference type="SMART" id="SM00899">
    <property type="entry name" value="FeoA"/>
    <property type="match status" value="1"/>
</dbReference>
<dbReference type="OMA" id="HIMDMGI"/>
<evidence type="ECO:0000259" key="2">
    <source>
        <dbReference type="SMART" id="SM00899"/>
    </source>
</evidence>
<name>A0A380S5V0_FIBSU</name>
<dbReference type="SUPFAM" id="SSF50037">
    <property type="entry name" value="C-terminal domain of transcriptional repressors"/>
    <property type="match status" value="1"/>
</dbReference>
<dbReference type="InterPro" id="IPR038157">
    <property type="entry name" value="FeoA_core_dom"/>
</dbReference>